<dbReference type="CDD" id="cd06445">
    <property type="entry name" value="ATase"/>
    <property type="match status" value="1"/>
</dbReference>
<dbReference type="InterPro" id="IPR014048">
    <property type="entry name" value="MethylDNA_cys_MeTrfase_DNA-bd"/>
</dbReference>
<dbReference type="AlphaFoldDB" id="A0A7M1SY74"/>
<evidence type="ECO:0000259" key="3">
    <source>
        <dbReference type="Pfam" id="PF01035"/>
    </source>
</evidence>
<dbReference type="GO" id="GO:0003824">
    <property type="term" value="F:catalytic activity"/>
    <property type="evidence" value="ECO:0007669"/>
    <property type="project" value="InterPro"/>
</dbReference>
<evidence type="ECO:0000313" key="5">
    <source>
        <dbReference type="Proteomes" id="UP000593758"/>
    </source>
</evidence>
<feature type="region of interest" description="Disordered" evidence="2">
    <location>
        <begin position="99"/>
        <end position="125"/>
    </location>
</feature>
<accession>A0A7M1SY74</accession>
<sequence>MSWEIIGRVNTAAEQGPGDYVETVLDLVEQIPPGRATTYGVIAEAARVATGKGSARTVGTVMAQYGGGVPWWRVVTASGAVAERVAGRGLELLRNEGVPLTAHDPPRVDLAEAGWEPGESKPDQM</sequence>
<evidence type="ECO:0000256" key="1">
    <source>
        <dbReference type="ARBA" id="ARBA00022763"/>
    </source>
</evidence>
<dbReference type="InterPro" id="IPR052520">
    <property type="entry name" value="ATL_DNA_repair"/>
</dbReference>
<evidence type="ECO:0000256" key="2">
    <source>
        <dbReference type="SAM" id="MobiDB-lite"/>
    </source>
</evidence>
<dbReference type="InterPro" id="IPR036217">
    <property type="entry name" value="MethylDNA_cys_MeTrfase_DNAb"/>
</dbReference>
<dbReference type="GO" id="GO:0006281">
    <property type="term" value="P:DNA repair"/>
    <property type="evidence" value="ECO:0007669"/>
    <property type="project" value="InterPro"/>
</dbReference>
<proteinExistence type="predicted"/>
<evidence type="ECO:0000313" key="4">
    <source>
        <dbReference type="EMBL" id="QOR71987.1"/>
    </source>
</evidence>
<dbReference type="Gene3D" id="1.10.10.10">
    <property type="entry name" value="Winged helix-like DNA-binding domain superfamily/Winged helix DNA-binding domain"/>
    <property type="match status" value="1"/>
</dbReference>
<feature type="domain" description="Methylated-DNA-[protein]-cysteine S-methyltransferase DNA binding" evidence="3">
    <location>
        <begin position="22"/>
        <end position="98"/>
    </location>
</feature>
<name>A0A7M1SY74_9MICO</name>
<reference evidence="4 5" key="1">
    <citation type="submission" date="2020-10" db="EMBL/GenBank/DDBJ databases">
        <title>Haloactinobacterium sp. RN3S43, a bacterium isolated from saline soil.</title>
        <authorList>
            <person name="Sun J.-Q."/>
        </authorList>
    </citation>
    <scope>NUCLEOTIDE SEQUENCE [LARGE SCALE GENOMIC DNA]</scope>
    <source>
        <strain evidence="4 5">RN3S43</strain>
    </source>
</reference>
<gene>
    <name evidence="4" type="ORF">IM660_07005</name>
</gene>
<dbReference type="SUPFAM" id="SSF46767">
    <property type="entry name" value="Methylated DNA-protein cysteine methyltransferase, C-terminal domain"/>
    <property type="match status" value="1"/>
</dbReference>
<keyword evidence="5" id="KW-1185">Reference proteome</keyword>
<organism evidence="4 5">
    <name type="scientific">Ruania alkalisoli</name>
    <dbReference type="NCBI Taxonomy" id="2779775"/>
    <lineage>
        <taxon>Bacteria</taxon>
        <taxon>Bacillati</taxon>
        <taxon>Actinomycetota</taxon>
        <taxon>Actinomycetes</taxon>
        <taxon>Micrococcales</taxon>
        <taxon>Ruaniaceae</taxon>
        <taxon>Ruania</taxon>
    </lineage>
</organism>
<dbReference type="PANTHER" id="PTHR42942:SF1">
    <property type="entry name" value="ALKYLTRANSFERASE-LIKE PROTEIN 1"/>
    <property type="match status" value="1"/>
</dbReference>
<dbReference type="Proteomes" id="UP000593758">
    <property type="component" value="Chromosome"/>
</dbReference>
<dbReference type="PANTHER" id="PTHR42942">
    <property type="entry name" value="6-O-METHYLGUANINE DNA METHYLTRANSFERASE"/>
    <property type="match status" value="1"/>
</dbReference>
<keyword evidence="1" id="KW-0227">DNA damage</keyword>
<dbReference type="KEGG" id="halt:IM660_07005"/>
<dbReference type="Pfam" id="PF01035">
    <property type="entry name" value="DNA_binding_1"/>
    <property type="match status" value="1"/>
</dbReference>
<protein>
    <submittedName>
        <fullName evidence="4">MGMT family protein</fullName>
    </submittedName>
</protein>
<dbReference type="EMBL" id="CP063169">
    <property type="protein sequence ID" value="QOR71987.1"/>
    <property type="molecule type" value="Genomic_DNA"/>
</dbReference>
<dbReference type="InterPro" id="IPR036388">
    <property type="entry name" value="WH-like_DNA-bd_sf"/>
</dbReference>